<dbReference type="RefSeq" id="WP_101309010.1">
    <property type="nucleotide sequence ID" value="NZ_MVDE01000007.1"/>
</dbReference>
<dbReference type="Proteomes" id="UP000233618">
    <property type="component" value="Unassembled WGS sequence"/>
</dbReference>
<evidence type="ECO:0000313" key="11">
    <source>
        <dbReference type="EMBL" id="PKQ67694.1"/>
    </source>
</evidence>
<sequence length="540" mass="61482">MIKSAIRKLFFWRSDSGKSDITILYGGKSGNAAFVAKEAGKQFVKHGLAARVVNMSSYPVHLVKNEKMLLIVASTHGEGDPPPSVIRFYNYLFSQEEYLGNLQYSVCALGDSSYEFFCKTGKDIDERLNELGASRFYPRADCDAEFGPNAVSWITGILNQHLSTSATEEITIKTDQEVHYHNALIKEKYRLNEGSSDGIYHLVLGIDSLQVSYQPGDSIGVIPQNPCELVTEILKTVHWSREQSVIFDKAEFQLGHLLQNKLEITTLRKSVICKYQQFAQHKQLEELISAEDQLNAYLGEHDLLDLLIDFPCEMNAQEFVSVLPGILPRYYSIASSQQCNPAEIHLTVKQVQFNVRERTRKGSCSTYLNQCLQVGTQVQFKLMSGNSFRLPEKSDVPVILIASGTGIAPFRAFLQEKELQKSGDNWLIFGEKHQESDFLYQKEIKKWLNHRVLTRFDPAFSRDDENKIYVQDKIHENADEIYQWLNKGACIYVCGSLKMGMGVRQTILKLYEKKHKGESEVPGFYLDRLIGAGRYREDLY</sequence>
<evidence type="ECO:0000256" key="8">
    <source>
        <dbReference type="ARBA" id="ARBA00023192"/>
    </source>
</evidence>
<dbReference type="InterPro" id="IPR003097">
    <property type="entry name" value="CysJ-like_FAD-binding"/>
</dbReference>
<evidence type="ECO:0000313" key="12">
    <source>
        <dbReference type="Proteomes" id="UP000233618"/>
    </source>
</evidence>
<evidence type="ECO:0000256" key="7">
    <source>
        <dbReference type="ARBA" id="ARBA00023002"/>
    </source>
</evidence>
<keyword evidence="6" id="KW-0521">NADP</keyword>
<evidence type="ECO:0000259" key="9">
    <source>
        <dbReference type="PROSITE" id="PS50902"/>
    </source>
</evidence>
<dbReference type="InterPro" id="IPR001433">
    <property type="entry name" value="OxRdtase_FAD/NAD-bd"/>
</dbReference>
<dbReference type="Pfam" id="PF00175">
    <property type="entry name" value="NAD_binding_1"/>
    <property type="match status" value="1"/>
</dbReference>
<dbReference type="PRINTS" id="PR00371">
    <property type="entry name" value="FPNCR"/>
</dbReference>
<dbReference type="PRINTS" id="PR00369">
    <property type="entry name" value="FLAVODOXIN"/>
</dbReference>
<comment type="caution">
    <text evidence="11">The sequence shown here is derived from an EMBL/GenBank/DDBJ whole genome shotgun (WGS) entry which is preliminary data.</text>
</comment>
<comment type="cofactor">
    <cofactor evidence="1">
        <name>FMN</name>
        <dbReference type="ChEBI" id="CHEBI:58210"/>
    </cofactor>
</comment>
<evidence type="ECO:0000256" key="2">
    <source>
        <dbReference type="ARBA" id="ARBA00001974"/>
    </source>
</evidence>
<accession>A0A2N3IBD8</accession>
<keyword evidence="4" id="KW-0288">FMN</keyword>
<dbReference type="SUPFAM" id="SSF52218">
    <property type="entry name" value="Flavoproteins"/>
    <property type="match status" value="1"/>
</dbReference>
<dbReference type="Pfam" id="PF00667">
    <property type="entry name" value="FAD_binding_1"/>
    <property type="match status" value="1"/>
</dbReference>
<dbReference type="InterPro" id="IPR008254">
    <property type="entry name" value="Flavodoxin/NO_synth"/>
</dbReference>
<evidence type="ECO:0000256" key="5">
    <source>
        <dbReference type="ARBA" id="ARBA00022827"/>
    </source>
</evidence>
<keyword evidence="5" id="KW-0274">FAD</keyword>
<dbReference type="GO" id="GO:0005829">
    <property type="term" value="C:cytosol"/>
    <property type="evidence" value="ECO:0007669"/>
    <property type="project" value="TreeGrafter"/>
</dbReference>
<dbReference type="PROSITE" id="PS50902">
    <property type="entry name" value="FLAVODOXIN_LIKE"/>
    <property type="match status" value="1"/>
</dbReference>
<dbReference type="Gene3D" id="2.40.30.10">
    <property type="entry name" value="Translation factors"/>
    <property type="match status" value="1"/>
</dbReference>
<dbReference type="AlphaFoldDB" id="A0A2N3IBD8"/>
<dbReference type="PANTHER" id="PTHR19384">
    <property type="entry name" value="NITRIC OXIDE SYNTHASE-RELATED"/>
    <property type="match status" value="1"/>
</dbReference>
<evidence type="ECO:0000256" key="6">
    <source>
        <dbReference type="ARBA" id="ARBA00022857"/>
    </source>
</evidence>
<dbReference type="SUPFAM" id="SSF63380">
    <property type="entry name" value="Riboflavin synthase domain-like"/>
    <property type="match status" value="1"/>
</dbReference>
<feature type="domain" description="Flavodoxin-like" evidence="9">
    <location>
        <begin position="21"/>
        <end position="158"/>
    </location>
</feature>
<evidence type="ECO:0000256" key="1">
    <source>
        <dbReference type="ARBA" id="ARBA00001917"/>
    </source>
</evidence>
<dbReference type="InterPro" id="IPR001094">
    <property type="entry name" value="Flavdoxin-like"/>
</dbReference>
<organism evidence="11 12">
    <name type="scientific">Labilibaculum manganireducens</name>
    <dbReference type="NCBI Taxonomy" id="1940525"/>
    <lineage>
        <taxon>Bacteria</taxon>
        <taxon>Pseudomonadati</taxon>
        <taxon>Bacteroidota</taxon>
        <taxon>Bacteroidia</taxon>
        <taxon>Marinilabiliales</taxon>
        <taxon>Marinifilaceae</taxon>
        <taxon>Labilibaculum</taxon>
    </lineage>
</organism>
<dbReference type="InterPro" id="IPR023173">
    <property type="entry name" value="NADPH_Cyt_P450_Rdtase_alpha"/>
</dbReference>
<keyword evidence="3" id="KW-0285">Flavoprotein</keyword>
<dbReference type="GO" id="GO:0050660">
    <property type="term" value="F:flavin adenine dinucleotide binding"/>
    <property type="evidence" value="ECO:0007669"/>
    <property type="project" value="TreeGrafter"/>
</dbReference>
<dbReference type="PROSITE" id="PS51384">
    <property type="entry name" value="FAD_FR"/>
    <property type="match status" value="1"/>
</dbReference>
<dbReference type="GO" id="GO:0010181">
    <property type="term" value="F:FMN binding"/>
    <property type="evidence" value="ECO:0007669"/>
    <property type="project" value="InterPro"/>
</dbReference>
<dbReference type="Gene3D" id="3.40.50.360">
    <property type="match status" value="1"/>
</dbReference>
<keyword evidence="8" id="KW-0198">Cysteine biosynthesis</keyword>
<reference evidence="11 12" key="1">
    <citation type="journal article" date="2017" name="Front. Microbiol.">
        <title>Labilibaculum manganireducens gen. nov., sp. nov. and Labilibaculum filiforme sp. nov., Novel Bacteroidetes Isolated from Subsurface Sediments of the Baltic Sea.</title>
        <authorList>
            <person name="Vandieken V."/>
            <person name="Marshall I.P."/>
            <person name="Niemann H."/>
            <person name="Engelen B."/>
            <person name="Cypionka H."/>
        </authorList>
    </citation>
    <scope>NUCLEOTIDE SEQUENCE [LARGE SCALE GENOMIC DNA]</scope>
    <source>
        <strain evidence="11 12">59.10-2M</strain>
    </source>
</reference>
<keyword evidence="8" id="KW-0028">Amino-acid biosynthesis</keyword>
<proteinExistence type="predicted"/>
<evidence type="ECO:0000256" key="3">
    <source>
        <dbReference type="ARBA" id="ARBA00022630"/>
    </source>
</evidence>
<dbReference type="PANTHER" id="PTHR19384:SF128">
    <property type="entry name" value="NADPH OXIDOREDUCTASE A"/>
    <property type="match status" value="1"/>
</dbReference>
<dbReference type="Pfam" id="PF00258">
    <property type="entry name" value="Flavodoxin_1"/>
    <property type="match status" value="1"/>
</dbReference>
<dbReference type="GO" id="GO:0019344">
    <property type="term" value="P:cysteine biosynthetic process"/>
    <property type="evidence" value="ECO:0007669"/>
    <property type="project" value="UniProtKB-KW"/>
</dbReference>
<keyword evidence="7" id="KW-0560">Oxidoreductase</keyword>
<dbReference type="Gene3D" id="1.20.990.10">
    <property type="entry name" value="NADPH-cytochrome p450 Reductase, Chain A, domain 3"/>
    <property type="match status" value="1"/>
</dbReference>
<evidence type="ECO:0000256" key="4">
    <source>
        <dbReference type="ARBA" id="ARBA00022643"/>
    </source>
</evidence>
<dbReference type="EMBL" id="MVDE01000007">
    <property type="protein sequence ID" value="PKQ67694.1"/>
    <property type="molecule type" value="Genomic_DNA"/>
</dbReference>
<protein>
    <recommendedName>
        <fullName evidence="13">Sulfite reductase [NADPH] flavoprotein alpha-component</fullName>
    </recommendedName>
</protein>
<dbReference type="InterPro" id="IPR017938">
    <property type="entry name" value="Riboflavin_synthase-like_b-brl"/>
</dbReference>
<dbReference type="Gene3D" id="3.40.50.80">
    <property type="entry name" value="Nucleotide-binding domain of ferredoxin-NADP reductase (FNR) module"/>
    <property type="match status" value="1"/>
</dbReference>
<dbReference type="SUPFAM" id="SSF52343">
    <property type="entry name" value="Ferredoxin reductase-like, C-terminal NADP-linked domain"/>
    <property type="match status" value="1"/>
</dbReference>
<keyword evidence="12" id="KW-1185">Reference proteome</keyword>
<evidence type="ECO:0008006" key="13">
    <source>
        <dbReference type="Google" id="ProtNLM"/>
    </source>
</evidence>
<feature type="domain" description="FAD-binding FR-type" evidence="10">
    <location>
        <begin position="178"/>
        <end position="391"/>
    </location>
</feature>
<dbReference type="InterPro" id="IPR001709">
    <property type="entry name" value="Flavoprot_Pyr_Nucl_cyt_Rdtase"/>
</dbReference>
<dbReference type="GO" id="GO:0016491">
    <property type="term" value="F:oxidoreductase activity"/>
    <property type="evidence" value="ECO:0007669"/>
    <property type="project" value="UniProtKB-KW"/>
</dbReference>
<comment type="cofactor">
    <cofactor evidence="2">
        <name>FAD</name>
        <dbReference type="ChEBI" id="CHEBI:57692"/>
    </cofactor>
</comment>
<gene>
    <name evidence="11" type="ORF">BZG01_06400</name>
</gene>
<dbReference type="InterPro" id="IPR029039">
    <property type="entry name" value="Flavoprotein-like_sf"/>
</dbReference>
<evidence type="ECO:0000259" key="10">
    <source>
        <dbReference type="PROSITE" id="PS51384"/>
    </source>
</evidence>
<dbReference type="InterPro" id="IPR017927">
    <property type="entry name" value="FAD-bd_FR_type"/>
</dbReference>
<dbReference type="InterPro" id="IPR039261">
    <property type="entry name" value="FNR_nucleotide-bd"/>
</dbReference>
<name>A0A2N3IBD8_9BACT</name>